<dbReference type="RefSeq" id="WP_163819332.1">
    <property type="nucleotide sequence ID" value="NZ_JAAGOB010000007.1"/>
</dbReference>
<keyword evidence="1" id="KW-0472">Membrane</keyword>
<evidence type="ECO:0000313" key="3">
    <source>
        <dbReference type="Proteomes" id="UP000469185"/>
    </source>
</evidence>
<comment type="caution">
    <text evidence="2">The sequence shown here is derived from an EMBL/GenBank/DDBJ whole genome shotgun (WGS) entry which is preliminary data.</text>
</comment>
<dbReference type="EMBL" id="JAAGOB010000007">
    <property type="protein sequence ID" value="NED96551.1"/>
    <property type="molecule type" value="Genomic_DNA"/>
</dbReference>
<keyword evidence="1" id="KW-1133">Transmembrane helix</keyword>
<name>A0A6N9YNA8_9ACTN</name>
<dbReference type="AlphaFoldDB" id="A0A6N9YNA8"/>
<keyword evidence="1" id="KW-0812">Transmembrane</keyword>
<dbReference type="Proteomes" id="UP000469185">
    <property type="component" value="Unassembled WGS sequence"/>
</dbReference>
<sequence length="166" mass="17960">MARSLSVRDIDAGDFQRREWRVERAGWIALVLVLVAAGFGVFGSGPLSSTESVSGDGSIRVDYERFVRHSGQSQLTATVAPDAVRDGYATVRLSAGLNETMDIESVFPEPESSTSDGSGVIFRFAVETGSPLVMRVHYRPQSIGTNSGYLRTGQGDAAHVRQFTYP</sequence>
<feature type="transmembrane region" description="Helical" evidence="1">
    <location>
        <begin position="25"/>
        <end position="43"/>
    </location>
</feature>
<accession>A0A6N9YNA8</accession>
<proteinExistence type="predicted"/>
<keyword evidence="3" id="KW-1185">Reference proteome</keyword>
<reference evidence="2 3" key="1">
    <citation type="submission" date="2020-02" db="EMBL/GenBank/DDBJ databases">
        <authorList>
            <person name="Li X.-J."/>
            <person name="Feng X.-M."/>
        </authorList>
    </citation>
    <scope>NUCLEOTIDE SEQUENCE [LARGE SCALE GENOMIC DNA]</scope>
    <source>
        <strain evidence="2 3">CGMCC 4.7225</strain>
    </source>
</reference>
<protein>
    <submittedName>
        <fullName evidence="2">Uncharacterized protein</fullName>
    </submittedName>
</protein>
<evidence type="ECO:0000256" key="1">
    <source>
        <dbReference type="SAM" id="Phobius"/>
    </source>
</evidence>
<evidence type="ECO:0000313" key="2">
    <source>
        <dbReference type="EMBL" id="NED96551.1"/>
    </source>
</evidence>
<organism evidence="2 3">
    <name type="scientific">Phytoactinopolyspora alkaliphila</name>
    <dbReference type="NCBI Taxonomy" id="1783498"/>
    <lineage>
        <taxon>Bacteria</taxon>
        <taxon>Bacillati</taxon>
        <taxon>Actinomycetota</taxon>
        <taxon>Actinomycetes</taxon>
        <taxon>Jiangellales</taxon>
        <taxon>Jiangellaceae</taxon>
        <taxon>Phytoactinopolyspora</taxon>
    </lineage>
</organism>
<gene>
    <name evidence="2" type="ORF">G1H11_14670</name>
</gene>